<organism evidence="1 2">
    <name type="scientific">Dendrobium thyrsiflorum</name>
    <name type="common">Pinecone-like raceme dendrobium</name>
    <name type="synonym">Orchid</name>
    <dbReference type="NCBI Taxonomy" id="117978"/>
    <lineage>
        <taxon>Eukaryota</taxon>
        <taxon>Viridiplantae</taxon>
        <taxon>Streptophyta</taxon>
        <taxon>Embryophyta</taxon>
        <taxon>Tracheophyta</taxon>
        <taxon>Spermatophyta</taxon>
        <taxon>Magnoliopsida</taxon>
        <taxon>Liliopsida</taxon>
        <taxon>Asparagales</taxon>
        <taxon>Orchidaceae</taxon>
        <taxon>Epidendroideae</taxon>
        <taxon>Malaxideae</taxon>
        <taxon>Dendrobiinae</taxon>
        <taxon>Dendrobium</taxon>
    </lineage>
</organism>
<reference evidence="1 2" key="1">
    <citation type="journal article" date="2024" name="Plant Biotechnol. J.">
        <title>Dendrobium thyrsiflorum genome and its molecular insights into genes involved in important horticultural traits.</title>
        <authorList>
            <person name="Chen B."/>
            <person name="Wang J.Y."/>
            <person name="Zheng P.J."/>
            <person name="Li K.L."/>
            <person name="Liang Y.M."/>
            <person name="Chen X.F."/>
            <person name="Zhang C."/>
            <person name="Zhao X."/>
            <person name="He X."/>
            <person name="Zhang G.Q."/>
            <person name="Liu Z.J."/>
            <person name="Xu Q."/>
        </authorList>
    </citation>
    <scope>NUCLEOTIDE SEQUENCE [LARGE SCALE GENOMIC DNA]</scope>
    <source>
        <strain evidence="1">GZMU011</strain>
    </source>
</reference>
<gene>
    <name evidence="1" type="ORF">M5K25_024009</name>
</gene>
<comment type="caution">
    <text evidence="1">The sequence shown here is derived from an EMBL/GenBank/DDBJ whole genome shotgun (WGS) entry which is preliminary data.</text>
</comment>
<protein>
    <submittedName>
        <fullName evidence="1">Uncharacterized protein</fullName>
    </submittedName>
</protein>
<dbReference type="AlphaFoldDB" id="A0ABD0U171"/>
<accession>A0ABD0U171</accession>
<name>A0ABD0U171_DENTH</name>
<keyword evidence="2" id="KW-1185">Reference proteome</keyword>
<proteinExistence type="predicted"/>
<sequence length="92" mass="10511">MVKEVLVNQMVKEVLRDQLVIGLSSDDGKKAVYLSLSCSSRREALMGPMAWLVKDKEDMRKSPWVLVGEGDPWNLRHMEEDEVNEVATGFCW</sequence>
<evidence type="ECO:0000313" key="2">
    <source>
        <dbReference type="Proteomes" id="UP001552299"/>
    </source>
</evidence>
<dbReference type="EMBL" id="JANQDX010000018">
    <property type="protein sequence ID" value="KAL0905578.1"/>
    <property type="molecule type" value="Genomic_DNA"/>
</dbReference>
<dbReference type="Proteomes" id="UP001552299">
    <property type="component" value="Unassembled WGS sequence"/>
</dbReference>
<evidence type="ECO:0000313" key="1">
    <source>
        <dbReference type="EMBL" id="KAL0905578.1"/>
    </source>
</evidence>